<organism evidence="2 3">
    <name type="scientific">Euplotes crassus</name>
    <dbReference type="NCBI Taxonomy" id="5936"/>
    <lineage>
        <taxon>Eukaryota</taxon>
        <taxon>Sar</taxon>
        <taxon>Alveolata</taxon>
        <taxon>Ciliophora</taxon>
        <taxon>Intramacronucleata</taxon>
        <taxon>Spirotrichea</taxon>
        <taxon>Hypotrichia</taxon>
        <taxon>Euplotida</taxon>
        <taxon>Euplotidae</taxon>
        <taxon>Moneuplotes</taxon>
    </lineage>
</organism>
<feature type="region of interest" description="Disordered" evidence="1">
    <location>
        <begin position="72"/>
        <end position="93"/>
    </location>
</feature>
<sequence>MEYKQASRMAPRKYVTSEMVEHNRKLRTLELLIQKNDTNIAECNILVDFMKDIHKNWRDGFKDDKQEIAKLKEEKRQEKTRTKKYKRSKKQARKEIRKARTELMTIEDMIIKLNYKAKLKEYNRIKRINERNKANPDKEFKRELTKIYQRCIKVRGNSLFYEND</sequence>
<keyword evidence="3" id="KW-1185">Reference proteome</keyword>
<reference evidence="2" key="1">
    <citation type="submission" date="2023-07" db="EMBL/GenBank/DDBJ databases">
        <authorList>
            <consortium name="AG Swart"/>
            <person name="Singh M."/>
            <person name="Singh A."/>
            <person name="Seah K."/>
            <person name="Emmerich C."/>
        </authorList>
    </citation>
    <scope>NUCLEOTIDE SEQUENCE</scope>
    <source>
        <strain evidence="2">DP1</strain>
    </source>
</reference>
<comment type="caution">
    <text evidence="2">The sequence shown here is derived from an EMBL/GenBank/DDBJ whole genome shotgun (WGS) entry which is preliminary data.</text>
</comment>
<protein>
    <submittedName>
        <fullName evidence="2">Uncharacterized protein</fullName>
    </submittedName>
</protein>
<evidence type="ECO:0000256" key="1">
    <source>
        <dbReference type="SAM" id="MobiDB-lite"/>
    </source>
</evidence>
<evidence type="ECO:0000313" key="3">
    <source>
        <dbReference type="Proteomes" id="UP001295684"/>
    </source>
</evidence>
<proteinExistence type="predicted"/>
<gene>
    <name evidence="2" type="ORF">ECRASSUSDP1_LOCUS23083</name>
</gene>
<dbReference type="AlphaFoldDB" id="A0AAD1Y0U7"/>
<name>A0AAD1Y0U7_EUPCR</name>
<evidence type="ECO:0000313" key="2">
    <source>
        <dbReference type="EMBL" id="CAI2381625.1"/>
    </source>
</evidence>
<dbReference type="EMBL" id="CAMPGE010023718">
    <property type="protein sequence ID" value="CAI2381625.1"/>
    <property type="molecule type" value="Genomic_DNA"/>
</dbReference>
<dbReference type="Proteomes" id="UP001295684">
    <property type="component" value="Unassembled WGS sequence"/>
</dbReference>
<accession>A0AAD1Y0U7</accession>
<feature type="compositionally biased region" description="Basic residues" evidence="1">
    <location>
        <begin position="81"/>
        <end position="93"/>
    </location>
</feature>